<name>A0A0W8IN65_KOCRO</name>
<evidence type="ECO:0000256" key="8">
    <source>
        <dbReference type="ARBA" id="ARBA00038436"/>
    </source>
</evidence>
<dbReference type="GO" id="GO:0022857">
    <property type="term" value="F:transmembrane transporter activity"/>
    <property type="evidence" value="ECO:0007669"/>
    <property type="project" value="TreeGrafter"/>
</dbReference>
<evidence type="ECO:0000256" key="4">
    <source>
        <dbReference type="ARBA" id="ARBA00022519"/>
    </source>
</evidence>
<evidence type="ECO:0000256" key="6">
    <source>
        <dbReference type="ARBA" id="ARBA00022989"/>
    </source>
</evidence>
<accession>A0A0W8IN65</accession>
<evidence type="ECO:0000256" key="5">
    <source>
        <dbReference type="ARBA" id="ARBA00022692"/>
    </source>
</evidence>
<keyword evidence="7 9" id="KW-0472">Membrane</keyword>
<protein>
    <recommendedName>
        <fullName evidence="10">Tripartite ATP-independent periplasmic transporters DctQ component domain-containing protein</fullName>
    </recommendedName>
</protein>
<organism evidence="11 12">
    <name type="scientific">Kocuria rosea subsp. polaris</name>
    <dbReference type="NCBI Taxonomy" id="136273"/>
    <lineage>
        <taxon>Bacteria</taxon>
        <taxon>Bacillati</taxon>
        <taxon>Actinomycetota</taxon>
        <taxon>Actinomycetes</taxon>
        <taxon>Micrococcales</taxon>
        <taxon>Micrococcaceae</taxon>
        <taxon>Kocuria</taxon>
    </lineage>
</organism>
<evidence type="ECO:0000256" key="7">
    <source>
        <dbReference type="ARBA" id="ARBA00023136"/>
    </source>
</evidence>
<evidence type="ECO:0000259" key="10">
    <source>
        <dbReference type="Pfam" id="PF04290"/>
    </source>
</evidence>
<keyword evidence="3" id="KW-1003">Cell membrane</keyword>
<evidence type="ECO:0000256" key="3">
    <source>
        <dbReference type="ARBA" id="ARBA00022475"/>
    </source>
</evidence>
<proteinExistence type="inferred from homology"/>
<keyword evidence="5 9" id="KW-0812">Transmembrane</keyword>
<dbReference type="PANTHER" id="PTHR35011:SF2">
    <property type="entry name" value="2,3-DIKETO-L-GULONATE TRAP TRANSPORTER SMALL PERMEASE PROTEIN YIAM"/>
    <property type="match status" value="1"/>
</dbReference>
<dbReference type="EMBL" id="LQBK01000004">
    <property type="protein sequence ID" value="KUG61381.1"/>
    <property type="molecule type" value="Genomic_DNA"/>
</dbReference>
<dbReference type="Pfam" id="PF04290">
    <property type="entry name" value="DctQ"/>
    <property type="match status" value="1"/>
</dbReference>
<sequence length="182" mass="19654">MSSIREPAAPADPPPDREAGVLRWLGYVEQVVGGLLILVIFVFVLMQAVQRYLPTGTWVGAGELSRYALAGLTFLMAGYLYGHGLHITVLVIDRYTSGRTAKALHVLTHVLVLLASLLLLNEVWFLITDSVSQSTPALGIPMLWIYLLPLLGILTLTVRSAVAIFVPRAIAADPDPLLAEGA</sequence>
<comment type="subcellular location">
    <subcellularLocation>
        <location evidence="1">Cell inner membrane</location>
        <topology evidence="1">Multi-pass membrane protein</topology>
    </subcellularLocation>
</comment>
<keyword evidence="2" id="KW-0813">Transport</keyword>
<dbReference type="AlphaFoldDB" id="A0A0W8IN65"/>
<gene>
    <name evidence="11" type="ORF">AVL61_00145</name>
</gene>
<evidence type="ECO:0000256" key="9">
    <source>
        <dbReference type="SAM" id="Phobius"/>
    </source>
</evidence>
<feature type="transmembrane region" description="Helical" evidence="9">
    <location>
        <begin position="69"/>
        <end position="92"/>
    </location>
</feature>
<keyword evidence="6 9" id="KW-1133">Transmembrane helix</keyword>
<comment type="similarity">
    <text evidence="8">Belongs to the TRAP transporter small permease family.</text>
</comment>
<evidence type="ECO:0000313" key="12">
    <source>
        <dbReference type="Proteomes" id="UP000053512"/>
    </source>
</evidence>
<dbReference type="Proteomes" id="UP000053512">
    <property type="component" value="Unassembled WGS sequence"/>
</dbReference>
<evidence type="ECO:0000256" key="2">
    <source>
        <dbReference type="ARBA" id="ARBA00022448"/>
    </source>
</evidence>
<dbReference type="PANTHER" id="PTHR35011">
    <property type="entry name" value="2,3-DIKETO-L-GULONATE TRAP TRANSPORTER SMALL PERMEASE PROTEIN YIAM"/>
    <property type="match status" value="1"/>
</dbReference>
<feature type="domain" description="Tripartite ATP-independent periplasmic transporters DctQ component" evidence="10">
    <location>
        <begin position="40"/>
        <end position="165"/>
    </location>
</feature>
<dbReference type="GO" id="GO:0005886">
    <property type="term" value="C:plasma membrane"/>
    <property type="evidence" value="ECO:0007669"/>
    <property type="project" value="UniProtKB-SubCell"/>
</dbReference>
<keyword evidence="4" id="KW-0997">Cell inner membrane</keyword>
<reference evidence="12" key="1">
    <citation type="submission" date="2015-12" db="EMBL/GenBank/DDBJ databases">
        <authorList>
            <person name="Nair G.R."/>
            <person name="Kaur G."/>
            <person name="Mayilraj S."/>
        </authorList>
    </citation>
    <scope>NUCLEOTIDE SEQUENCE [LARGE SCALE GENOMIC DNA]</scope>
    <source>
        <strain evidence="12">CD08_4</strain>
    </source>
</reference>
<feature type="transmembrane region" description="Helical" evidence="9">
    <location>
        <begin position="104"/>
        <end position="127"/>
    </location>
</feature>
<feature type="transmembrane region" description="Helical" evidence="9">
    <location>
        <begin position="31"/>
        <end position="49"/>
    </location>
</feature>
<dbReference type="InterPro" id="IPR007387">
    <property type="entry name" value="TRAP_DctQ"/>
</dbReference>
<feature type="transmembrane region" description="Helical" evidence="9">
    <location>
        <begin position="139"/>
        <end position="158"/>
    </location>
</feature>
<evidence type="ECO:0000313" key="11">
    <source>
        <dbReference type="EMBL" id="KUG61381.1"/>
    </source>
</evidence>
<dbReference type="GO" id="GO:0015740">
    <property type="term" value="P:C4-dicarboxylate transport"/>
    <property type="evidence" value="ECO:0007669"/>
    <property type="project" value="TreeGrafter"/>
</dbReference>
<dbReference type="InterPro" id="IPR055348">
    <property type="entry name" value="DctQ"/>
</dbReference>
<comment type="caution">
    <text evidence="11">The sequence shown here is derived from an EMBL/GenBank/DDBJ whole genome shotgun (WGS) entry which is preliminary data.</text>
</comment>
<evidence type="ECO:0000256" key="1">
    <source>
        <dbReference type="ARBA" id="ARBA00004429"/>
    </source>
</evidence>